<sequence>MTLTWQQSLGLYVPVLIAARAFRLSMTTPAIRVADDAAQKACDAALEALHAAAVPIDLAAPDLADELLSVVLASSDELRRVAGRGADGAKVDELAADYDQAVAALRARMRTDLAAASAAQG</sequence>
<name>A0ABP8XJ66_9MICO</name>
<evidence type="ECO:0000313" key="1">
    <source>
        <dbReference type="EMBL" id="GAA4707978.1"/>
    </source>
</evidence>
<comment type="caution">
    <text evidence="1">The sequence shown here is derived from an EMBL/GenBank/DDBJ whole genome shotgun (WGS) entry which is preliminary data.</text>
</comment>
<organism evidence="1 2">
    <name type="scientific">Promicromonospora umidemergens</name>
    <dbReference type="NCBI Taxonomy" id="629679"/>
    <lineage>
        <taxon>Bacteria</taxon>
        <taxon>Bacillati</taxon>
        <taxon>Actinomycetota</taxon>
        <taxon>Actinomycetes</taxon>
        <taxon>Micrococcales</taxon>
        <taxon>Promicromonosporaceae</taxon>
        <taxon>Promicromonospora</taxon>
    </lineage>
</organism>
<gene>
    <name evidence="1" type="ORF">GCM10023198_33130</name>
</gene>
<dbReference type="Proteomes" id="UP001500843">
    <property type="component" value="Unassembled WGS sequence"/>
</dbReference>
<dbReference type="RefSeq" id="WP_253873274.1">
    <property type="nucleotide sequence ID" value="NZ_BAABHM010000013.1"/>
</dbReference>
<evidence type="ECO:0000313" key="2">
    <source>
        <dbReference type="Proteomes" id="UP001500843"/>
    </source>
</evidence>
<accession>A0ABP8XJ66</accession>
<proteinExistence type="predicted"/>
<keyword evidence="2" id="KW-1185">Reference proteome</keyword>
<dbReference type="EMBL" id="BAABHM010000013">
    <property type="protein sequence ID" value="GAA4707978.1"/>
    <property type="molecule type" value="Genomic_DNA"/>
</dbReference>
<reference evidence="2" key="1">
    <citation type="journal article" date="2019" name="Int. J. Syst. Evol. Microbiol.">
        <title>The Global Catalogue of Microorganisms (GCM) 10K type strain sequencing project: providing services to taxonomists for standard genome sequencing and annotation.</title>
        <authorList>
            <consortium name="The Broad Institute Genomics Platform"/>
            <consortium name="The Broad Institute Genome Sequencing Center for Infectious Disease"/>
            <person name="Wu L."/>
            <person name="Ma J."/>
        </authorList>
    </citation>
    <scope>NUCLEOTIDE SEQUENCE [LARGE SCALE GENOMIC DNA]</scope>
    <source>
        <strain evidence="2">JCM 17975</strain>
    </source>
</reference>
<protein>
    <submittedName>
        <fullName evidence="1">Uncharacterized protein</fullName>
    </submittedName>
</protein>